<organism evidence="2 3">
    <name type="scientific">Plectus sambesii</name>
    <dbReference type="NCBI Taxonomy" id="2011161"/>
    <lineage>
        <taxon>Eukaryota</taxon>
        <taxon>Metazoa</taxon>
        <taxon>Ecdysozoa</taxon>
        <taxon>Nematoda</taxon>
        <taxon>Chromadorea</taxon>
        <taxon>Plectida</taxon>
        <taxon>Plectina</taxon>
        <taxon>Plectoidea</taxon>
        <taxon>Plectidae</taxon>
        <taxon>Plectus</taxon>
    </lineage>
</organism>
<dbReference type="AlphaFoldDB" id="A0A914V551"/>
<evidence type="ECO:0000313" key="3">
    <source>
        <dbReference type="WBParaSite" id="PSAMB.scaffold14707size1806.g36191.t1"/>
    </source>
</evidence>
<reference evidence="3" key="1">
    <citation type="submission" date="2022-11" db="UniProtKB">
        <authorList>
            <consortium name="WormBaseParasite"/>
        </authorList>
    </citation>
    <scope>IDENTIFICATION</scope>
</reference>
<sequence length="163" mass="18757">MSLVAALSRCLFLLFVFDVRADEKGAKFTPQEMDEISLILERGSVNDPRNLTAIEQLFSHLLVEELSDPAIRKDLVPIEHHLAIVKKMERLGRMLRDSFEYNENEGKKGEEYMRYFKEQGERRLADKHSNGAADRRALAANSFLLSSVLIMIAADCNYFFDFH</sequence>
<protein>
    <submittedName>
        <fullName evidence="3">Uncharacterized protein</fullName>
    </submittedName>
</protein>
<name>A0A914V551_9BILA</name>
<evidence type="ECO:0000313" key="2">
    <source>
        <dbReference type="Proteomes" id="UP000887566"/>
    </source>
</evidence>
<dbReference type="WBParaSite" id="PSAMB.scaffold14707size1806.g36191.t1">
    <property type="protein sequence ID" value="PSAMB.scaffold14707size1806.g36191.t1"/>
    <property type="gene ID" value="PSAMB.scaffold14707size1806.g36191"/>
</dbReference>
<dbReference type="Proteomes" id="UP000887566">
    <property type="component" value="Unplaced"/>
</dbReference>
<accession>A0A914V551</accession>
<evidence type="ECO:0000256" key="1">
    <source>
        <dbReference type="SAM" id="SignalP"/>
    </source>
</evidence>
<keyword evidence="1" id="KW-0732">Signal</keyword>
<feature type="signal peptide" evidence="1">
    <location>
        <begin position="1"/>
        <end position="21"/>
    </location>
</feature>
<feature type="chain" id="PRO_5037342854" evidence="1">
    <location>
        <begin position="22"/>
        <end position="163"/>
    </location>
</feature>
<proteinExistence type="predicted"/>
<keyword evidence="2" id="KW-1185">Reference proteome</keyword>